<keyword evidence="7 9" id="KW-0175">Coiled coil</keyword>
<dbReference type="InterPro" id="IPR038774">
    <property type="entry name" value="CEP162-like"/>
</dbReference>
<feature type="coiled-coil region" evidence="9">
    <location>
        <begin position="447"/>
        <end position="481"/>
    </location>
</feature>
<evidence type="ECO:0000313" key="12">
    <source>
        <dbReference type="Proteomes" id="UP000694580"/>
    </source>
</evidence>
<keyword evidence="5" id="KW-0493">Microtubule</keyword>
<dbReference type="GO" id="GO:0060271">
    <property type="term" value="P:cilium assembly"/>
    <property type="evidence" value="ECO:0007669"/>
    <property type="project" value="TreeGrafter"/>
</dbReference>
<proteinExistence type="inferred from homology"/>
<gene>
    <name evidence="11" type="primary">cep162</name>
</gene>
<evidence type="ECO:0000256" key="1">
    <source>
        <dbReference type="ARBA" id="ARBA00004114"/>
    </source>
</evidence>
<dbReference type="PANTHER" id="PTHR34031:SF1">
    <property type="entry name" value="CENTROSOMAL PROTEIN OF 162 KDA"/>
    <property type="match status" value="1"/>
</dbReference>
<dbReference type="GeneTree" id="ENSGT00940000170371"/>
<evidence type="ECO:0000256" key="9">
    <source>
        <dbReference type="SAM" id="Coils"/>
    </source>
</evidence>
<feature type="coiled-coil region" evidence="9">
    <location>
        <begin position="61"/>
        <end position="159"/>
    </location>
</feature>
<evidence type="ECO:0000313" key="11">
    <source>
        <dbReference type="Ensembl" id="ENSDCDP00010038559.1"/>
    </source>
</evidence>
<dbReference type="Proteomes" id="UP000694580">
    <property type="component" value="Chromosome 5"/>
</dbReference>
<dbReference type="AlphaFoldDB" id="A0AAY4D0H9"/>
<evidence type="ECO:0000256" key="5">
    <source>
        <dbReference type="ARBA" id="ARBA00022701"/>
    </source>
</evidence>
<keyword evidence="4" id="KW-0963">Cytoplasm</keyword>
<name>A0AAY4D0H9_9TELE</name>
<evidence type="ECO:0000256" key="4">
    <source>
        <dbReference type="ARBA" id="ARBA00022490"/>
    </source>
</evidence>
<dbReference type="SUPFAM" id="SSF69989">
    <property type="entry name" value="C-terminal domain of PLC-beta"/>
    <property type="match status" value="1"/>
</dbReference>
<dbReference type="GO" id="GO:0005814">
    <property type="term" value="C:centriole"/>
    <property type="evidence" value="ECO:0007669"/>
    <property type="project" value="UniProtKB-SubCell"/>
</dbReference>
<evidence type="ECO:0000256" key="10">
    <source>
        <dbReference type="SAM" id="MobiDB-lite"/>
    </source>
</evidence>
<reference evidence="11 12" key="1">
    <citation type="submission" date="2020-06" db="EMBL/GenBank/DDBJ databases">
        <authorList>
            <consortium name="Wellcome Sanger Institute Data Sharing"/>
        </authorList>
    </citation>
    <scope>NUCLEOTIDE SEQUENCE [LARGE SCALE GENOMIC DNA]</scope>
</reference>
<reference evidence="11" key="3">
    <citation type="submission" date="2025-09" db="UniProtKB">
        <authorList>
            <consortium name="Ensembl"/>
        </authorList>
    </citation>
    <scope>IDENTIFICATION</scope>
</reference>
<organism evidence="11 12">
    <name type="scientific">Denticeps clupeoides</name>
    <name type="common">denticle herring</name>
    <dbReference type="NCBI Taxonomy" id="299321"/>
    <lineage>
        <taxon>Eukaryota</taxon>
        <taxon>Metazoa</taxon>
        <taxon>Chordata</taxon>
        <taxon>Craniata</taxon>
        <taxon>Vertebrata</taxon>
        <taxon>Euteleostomi</taxon>
        <taxon>Actinopterygii</taxon>
        <taxon>Neopterygii</taxon>
        <taxon>Teleostei</taxon>
        <taxon>Clupei</taxon>
        <taxon>Clupeiformes</taxon>
        <taxon>Denticipitoidei</taxon>
        <taxon>Denticipitidae</taxon>
        <taxon>Denticeps</taxon>
    </lineage>
</organism>
<reference evidence="11" key="2">
    <citation type="submission" date="2025-08" db="UniProtKB">
        <authorList>
            <consortium name="Ensembl"/>
        </authorList>
    </citation>
    <scope>IDENTIFICATION</scope>
</reference>
<keyword evidence="12" id="KW-1185">Reference proteome</keyword>
<evidence type="ECO:0000256" key="8">
    <source>
        <dbReference type="ARBA" id="ARBA00023212"/>
    </source>
</evidence>
<dbReference type="GO" id="GO:0005654">
    <property type="term" value="C:nucleoplasm"/>
    <property type="evidence" value="ECO:0007669"/>
    <property type="project" value="TreeGrafter"/>
</dbReference>
<feature type="coiled-coil region" evidence="9">
    <location>
        <begin position="199"/>
        <end position="233"/>
    </location>
</feature>
<comment type="subcellular location">
    <subcellularLocation>
        <location evidence="1">Cytoplasm</location>
        <location evidence="1">Cytoskeleton</location>
        <location evidence="1">Microtubule organizing center</location>
        <location evidence="1">Centrosome</location>
        <location evidence="1">Centriole</location>
    </subcellularLocation>
</comment>
<evidence type="ECO:0000256" key="6">
    <source>
        <dbReference type="ARBA" id="ARBA00022794"/>
    </source>
</evidence>
<keyword evidence="6" id="KW-0970">Cilium biogenesis/degradation</keyword>
<comment type="similarity">
    <text evidence="2">Belongs to the CEP162 family.</text>
</comment>
<feature type="region of interest" description="Disordered" evidence="10">
    <location>
        <begin position="164"/>
        <end position="192"/>
    </location>
</feature>
<keyword evidence="8" id="KW-0206">Cytoskeleton</keyword>
<accession>A0AAY4D0H9</accession>
<evidence type="ECO:0000256" key="2">
    <source>
        <dbReference type="ARBA" id="ARBA00009485"/>
    </source>
</evidence>
<dbReference type="GO" id="GO:0005879">
    <property type="term" value="C:axonemal microtubule"/>
    <property type="evidence" value="ECO:0007669"/>
    <property type="project" value="TreeGrafter"/>
</dbReference>
<evidence type="ECO:0000256" key="7">
    <source>
        <dbReference type="ARBA" id="ARBA00023054"/>
    </source>
</evidence>
<dbReference type="Ensembl" id="ENSDCDT00010048224.1">
    <property type="protein sequence ID" value="ENSDCDP00010038559.1"/>
    <property type="gene ID" value="ENSDCDG00010024942.1"/>
</dbReference>
<feature type="coiled-coil region" evidence="9">
    <location>
        <begin position="285"/>
        <end position="316"/>
    </location>
</feature>
<dbReference type="PANTHER" id="PTHR34031">
    <property type="entry name" value="CENTROSOMAL PROTEIN OF 162 KDA"/>
    <property type="match status" value="1"/>
</dbReference>
<dbReference type="GO" id="GO:0034451">
    <property type="term" value="C:centriolar satellite"/>
    <property type="evidence" value="ECO:0007669"/>
    <property type="project" value="TreeGrafter"/>
</dbReference>
<protein>
    <recommendedName>
        <fullName evidence="3">Centrosomal protein of 162 kDa</fullName>
    </recommendedName>
</protein>
<sequence>MQQKTVKQRSAETKQIQDLERQVKELEEILRHRHPNSVPALIYAAVSAASKEVETGKPQTSALLERRLRRLEAELESRDEEAKRSLRAMEQQYHKVKLQYEQQISKLEQQLAEKHQQELSVQEWEIKVSSFQEKTLSQIESHQKRESFLQAELDSLQEKLILQSGASVGTRETEKPHRSPGAMTKKQHHQAETARMVRIEQLTAELTIKSQTIQELNCTIEKLQRERQTLLLNPLQNPAEPKRLLGEIKEPLMKSKEPAGAAIETFPPMQDKKDYHPTFFTGSHISEVVQERDRLKAQLEQERHALQEHAGNLQTEMQVHYTQQLESLSASHQRELENLRVHYALHHSDSQVAKLTSQVQLRDQVKELQATKEALSVSKQREEILQNELIKILEQLNQAKEMQIPEMCHFSKRERKLKVTGRKKLQLSPEPNSETLAVVDSEKQGEVERWKRLVQRHRQELETFRLEMDAILDILRELQRQGMVLPGP</sequence>
<evidence type="ECO:0000256" key="3">
    <source>
        <dbReference type="ARBA" id="ARBA00021406"/>
    </source>
</evidence>